<evidence type="ECO:0000313" key="2">
    <source>
        <dbReference type="Proteomes" id="UP000799428"/>
    </source>
</evidence>
<dbReference type="AlphaFoldDB" id="A0A6G1KM05"/>
<sequence length="505" mass="55713">MTDRVTKPRQRKKRETRTAAVVIREDAAVDAVVPIQDAPAPDTKPIVYKQERAETANPLQVVHYPRQRRAGVEQPQRELENAIAAVRWHMTLPTMIQPSQAHNLDVAFVSHFVQLNKGVRPYTPEIPWITHLPTFHTSATRTALKLSIRATAMAFYANIHGNPAIMVDSYRWYTMSLNAQRLSLSKMNSKSIPDDEEVLVPIVLGLYEVYAGTTPTNVFQHLTAATKIIEMRGPQNCSSGVAFTLFKAMRVSDAHKSMIFNIPSIFSTPQWMTVPFIIQSRNAHQYLADILLMIPGCIGLLGMGGSMNSFFSRPIPPHADLGPIRKRTTELMREVSKWAEESPHLTSVSHMPLVVTYDMAKQINGAVVMSSGSNLPTVVLPETFVALTAATYHAVRLILILLQIKIFPGATKSPSTPFGPHTPPQSPVSSSMSEAVESAKIVLDIALFLENTHPVGFDFMRSIFPLVVVAILGPGDEEKATAVAMMERWGESKGVGGLCGAWIHV</sequence>
<dbReference type="PANTHER" id="PTHR38111">
    <property type="entry name" value="ZN(2)-C6 FUNGAL-TYPE DOMAIN-CONTAINING PROTEIN-RELATED"/>
    <property type="match status" value="1"/>
</dbReference>
<dbReference type="InterPro" id="IPR053178">
    <property type="entry name" value="Osmoadaptation_assoc"/>
</dbReference>
<evidence type="ECO:0000313" key="1">
    <source>
        <dbReference type="EMBL" id="KAF2713421.1"/>
    </source>
</evidence>
<dbReference type="OrthoDB" id="3525185at2759"/>
<protein>
    <submittedName>
        <fullName evidence="1">Uncharacterized protein</fullName>
    </submittedName>
</protein>
<accession>A0A6G1KM05</accession>
<name>A0A6G1KM05_9PLEO</name>
<dbReference type="EMBL" id="MU005765">
    <property type="protein sequence ID" value="KAF2713421.1"/>
    <property type="molecule type" value="Genomic_DNA"/>
</dbReference>
<dbReference type="PANTHER" id="PTHR38111:SF2">
    <property type="entry name" value="FINGER DOMAIN PROTEIN, PUTATIVE (AFU_ORTHOLOGUE AFUA_1G01560)-RELATED"/>
    <property type="match status" value="1"/>
</dbReference>
<keyword evidence="2" id="KW-1185">Reference proteome</keyword>
<proteinExistence type="predicted"/>
<dbReference type="Proteomes" id="UP000799428">
    <property type="component" value="Unassembled WGS sequence"/>
</dbReference>
<gene>
    <name evidence="1" type="ORF">K504DRAFT_450120</name>
</gene>
<organism evidence="1 2">
    <name type="scientific">Pleomassaria siparia CBS 279.74</name>
    <dbReference type="NCBI Taxonomy" id="1314801"/>
    <lineage>
        <taxon>Eukaryota</taxon>
        <taxon>Fungi</taxon>
        <taxon>Dikarya</taxon>
        <taxon>Ascomycota</taxon>
        <taxon>Pezizomycotina</taxon>
        <taxon>Dothideomycetes</taxon>
        <taxon>Pleosporomycetidae</taxon>
        <taxon>Pleosporales</taxon>
        <taxon>Pleomassariaceae</taxon>
        <taxon>Pleomassaria</taxon>
    </lineage>
</organism>
<reference evidence="1" key="1">
    <citation type="journal article" date="2020" name="Stud. Mycol.">
        <title>101 Dothideomycetes genomes: a test case for predicting lifestyles and emergence of pathogens.</title>
        <authorList>
            <person name="Haridas S."/>
            <person name="Albert R."/>
            <person name="Binder M."/>
            <person name="Bloem J."/>
            <person name="Labutti K."/>
            <person name="Salamov A."/>
            <person name="Andreopoulos B."/>
            <person name="Baker S."/>
            <person name="Barry K."/>
            <person name="Bills G."/>
            <person name="Bluhm B."/>
            <person name="Cannon C."/>
            <person name="Castanera R."/>
            <person name="Culley D."/>
            <person name="Daum C."/>
            <person name="Ezra D."/>
            <person name="Gonzalez J."/>
            <person name="Henrissat B."/>
            <person name="Kuo A."/>
            <person name="Liang C."/>
            <person name="Lipzen A."/>
            <person name="Lutzoni F."/>
            <person name="Magnuson J."/>
            <person name="Mondo S."/>
            <person name="Nolan M."/>
            <person name="Ohm R."/>
            <person name="Pangilinan J."/>
            <person name="Park H.-J."/>
            <person name="Ramirez L."/>
            <person name="Alfaro M."/>
            <person name="Sun H."/>
            <person name="Tritt A."/>
            <person name="Yoshinaga Y."/>
            <person name="Zwiers L.-H."/>
            <person name="Turgeon B."/>
            <person name="Goodwin S."/>
            <person name="Spatafora J."/>
            <person name="Crous P."/>
            <person name="Grigoriev I."/>
        </authorList>
    </citation>
    <scope>NUCLEOTIDE SEQUENCE</scope>
    <source>
        <strain evidence="1">CBS 279.74</strain>
    </source>
</reference>